<evidence type="ECO:0000256" key="2">
    <source>
        <dbReference type="ARBA" id="ARBA00022801"/>
    </source>
</evidence>
<dbReference type="GO" id="GO:0006508">
    <property type="term" value="P:proteolysis"/>
    <property type="evidence" value="ECO:0007669"/>
    <property type="project" value="InterPro"/>
</dbReference>
<name>A0A268P1K5_SHOCL</name>
<dbReference type="Gene3D" id="3.40.710.10">
    <property type="entry name" value="DD-peptidase/beta-lactamase superfamily"/>
    <property type="match status" value="2"/>
</dbReference>
<dbReference type="PRINTS" id="PR00922">
    <property type="entry name" value="DADACBPTASE3"/>
</dbReference>
<sequence length="489" mass="52824">MKKNGRLALLAIVVVLLVFPLTTSFQAKEKTPHFADEIAAILEHERLAGASVAVSVRDGATNELLFEHNGNMLLHPASSMKVLTAVAALTELGSDHTFKTTVFTDGKISKRVLHGNVYIKGGGDPTLMEAELNELAQEVRNKGIKKINGDIIADESRYDDVRLSQDLNWSDESFYTGAQVSALTLSPTDDYDAGTILVEVTPGKKAGQKPIVTTQPDVKAVPIINEAVTVAAEEQKSLKIEREHGKADIRITGNVPIGASATRSWVAVWEPAQYTTAVFKQALNNAGIDIKKADETIGYVPKKAVKQAERESMPLRELLVPFLKLSNNGHGEVLVKEIGYVKEGEGSWDAGLPLVAESTEQLGASGPLLLRDGSGMSHKTLVAANDLTSVLYHAQQQHWFTDFYNGLPVAGEKERLVGGTLRNRLGGIEGEVRAKTGSLTGVSSLTGYARTNDGDSYLFTIMVNNFIGESQTIRHIEDEIVLAILGESS</sequence>
<proteinExistence type="inferred from homology"/>
<comment type="caution">
    <text evidence="3">The sequence shown here is derived from an EMBL/GenBank/DDBJ whole genome shotgun (WGS) entry which is preliminary data.</text>
</comment>
<dbReference type="InterPro" id="IPR012338">
    <property type="entry name" value="Beta-lactam/transpept-like"/>
</dbReference>
<dbReference type="NCBIfam" id="TIGR00666">
    <property type="entry name" value="PBP4"/>
    <property type="match status" value="1"/>
</dbReference>
<keyword evidence="2" id="KW-0378">Hydrolase</keyword>
<dbReference type="PANTHER" id="PTHR30023:SF0">
    <property type="entry name" value="PENICILLIN-SENSITIVE CARBOXYPEPTIDASE A"/>
    <property type="match status" value="1"/>
</dbReference>
<evidence type="ECO:0000256" key="1">
    <source>
        <dbReference type="ARBA" id="ARBA00006096"/>
    </source>
</evidence>
<reference evidence="3 4" key="1">
    <citation type="submission" date="2017-07" db="EMBL/GenBank/DDBJ databases">
        <title>Isolation and whole genome analysis of endospore-forming bacteria from heroin.</title>
        <authorList>
            <person name="Kalinowski J."/>
            <person name="Ahrens B."/>
            <person name="Al-Dilaimi A."/>
            <person name="Winkler A."/>
            <person name="Wibberg D."/>
            <person name="Schleenbecker U."/>
            <person name="Ruckert C."/>
            <person name="Wolfel R."/>
            <person name="Grass G."/>
        </authorList>
    </citation>
    <scope>NUCLEOTIDE SEQUENCE [LARGE SCALE GENOMIC DNA]</scope>
    <source>
        <strain evidence="3 4">7539</strain>
    </source>
</reference>
<dbReference type="GO" id="GO:0004185">
    <property type="term" value="F:serine-type carboxypeptidase activity"/>
    <property type="evidence" value="ECO:0007669"/>
    <property type="project" value="InterPro"/>
</dbReference>
<accession>A0A268P1K5</accession>
<gene>
    <name evidence="3" type="primary">dacB</name>
    <name evidence="3" type="ORF">CHH72_07080</name>
</gene>
<evidence type="ECO:0000313" key="3">
    <source>
        <dbReference type="EMBL" id="PAE89634.1"/>
    </source>
</evidence>
<dbReference type="InterPro" id="IPR000667">
    <property type="entry name" value="Peptidase_S13"/>
</dbReference>
<dbReference type="Pfam" id="PF02113">
    <property type="entry name" value="Peptidase_S13"/>
    <property type="match status" value="1"/>
</dbReference>
<protein>
    <submittedName>
        <fullName evidence="3">D-alanyl-D-alanine carboxypeptidase/D-alanyl-D-alanine-endopeptidase</fullName>
    </submittedName>
</protein>
<organism evidence="3 4">
    <name type="scientific">Shouchella clausii</name>
    <name type="common">Alkalihalobacillus clausii</name>
    <dbReference type="NCBI Taxonomy" id="79880"/>
    <lineage>
        <taxon>Bacteria</taxon>
        <taxon>Bacillati</taxon>
        <taxon>Bacillota</taxon>
        <taxon>Bacilli</taxon>
        <taxon>Bacillales</taxon>
        <taxon>Bacillaceae</taxon>
        <taxon>Shouchella</taxon>
    </lineage>
</organism>
<dbReference type="AlphaFoldDB" id="A0A268P1K5"/>
<dbReference type="Proteomes" id="UP000216207">
    <property type="component" value="Unassembled WGS sequence"/>
</dbReference>
<dbReference type="Gene3D" id="3.50.80.20">
    <property type="entry name" value="D-Ala-D-Ala carboxypeptidase C, peptidase S13"/>
    <property type="match status" value="1"/>
</dbReference>
<dbReference type="GO" id="GO:0000270">
    <property type="term" value="P:peptidoglycan metabolic process"/>
    <property type="evidence" value="ECO:0007669"/>
    <property type="project" value="TreeGrafter"/>
</dbReference>
<comment type="similarity">
    <text evidence="1">Belongs to the peptidase S13 family.</text>
</comment>
<keyword evidence="3" id="KW-0121">Carboxypeptidase</keyword>
<keyword evidence="3" id="KW-0645">Protease</keyword>
<dbReference type="RefSeq" id="WP_095294499.1">
    <property type="nucleotide sequence ID" value="NZ_BOQS01000007.1"/>
</dbReference>
<dbReference type="SUPFAM" id="SSF56601">
    <property type="entry name" value="beta-lactamase/transpeptidase-like"/>
    <property type="match status" value="1"/>
</dbReference>
<dbReference type="EMBL" id="NPCC01000007">
    <property type="protein sequence ID" value="PAE89634.1"/>
    <property type="molecule type" value="Genomic_DNA"/>
</dbReference>
<evidence type="ECO:0000313" key="4">
    <source>
        <dbReference type="Proteomes" id="UP000216207"/>
    </source>
</evidence>
<dbReference type="PANTHER" id="PTHR30023">
    <property type="entry name" value="D-ALANYL-D-ALANINE CARBOXYPEPTIDASE"/>
    <property type="match status" value="1"/>
</dbReference>